<dbReference type="EMBL" id="KK208708">
    <property type="protein sequence ID" value="EZF79047.1"/>
    <property type="molecule type" value="Genomic_DNA"/>
</dbReference>
<accession>A0A022Y7W7</accession>
<dbReference type="Proteomes" id="UP000023623">
    <property type="component" value="Unassembled WGS sequence"/>
</dbReference>
<evidence type="ECO:0000313" key="1">
    <source>
        <dbReference type="EMBL" id="EZF79047.1"/>
    </source>
</evidence>
<gene>
    <name evidence="1" type="ORF">H105_00015</name>
</gene>
<proteinExistence type="predicted"/>
<name>A0A022Y7W7_TRISD</name>
<keyword evidence="2" id="KW-1185">Reference proteome</keyword>
<sequence length="166" mass="18986">MVLSNIHKQILYVLALSFDMKVPVMKRRQLSTILVKEDKLRPFPYCHNPISGALSLGLKMRQVVQQLSFSSLPGRVLCLLSRSLRLHNKKLYLITLFSLLDKMETKKVCNPPGERPWARIIYSCSALKTDAKIAIQMPVTTPSASSFRSLSSDRFIPRISRYYLLC</sequence>
<protein>
    <submittedName>
        <fullName evidence="1">Uncharacterized protein</fullName>
    </submittedName>
</protein>
<dbReference type="HOGENOM" id="CLU_1603943_0_0_1"/>
<evidence type="ECO:0000313" key="2">
    <source>
        <dbReference type="Proteomes" id="UP000023623"/>
    </source>
</evidence>
<organism evidence="1 2">
    <name type="scientific">Trichophyton soudanense CBS 452.61</name>
    <dbReference type="NCBI Taxonomy" id="1215331"/>
    <lineage>
        <taxon>Eukaryota</taxon>
        <taxon>Fungi</taxon>
        <taxon>Dikarya</taxon>
        <taxon>Ascomycota</taxon>
        <taxon>Pezizomycotina</taxon>
        <taxon>Eurotiomycetes</taxon>
        <taxon>Eurotiomycetidae</taxon>
        <taxon>Onygenales</taxon>
        <taxon>Arthrodermataceae</taxon>
        <taxon>Trichophyton</taxon>
    </lineage>
</organism>
<dbReference type="AlphaFoldDB" id="A0A022Y7W7"/>
<reference evidence="1 2" key="1">
    <citation type="submission" date="2014-02" db="EMBL/GenBank/DDBJ databases">
        <title>The Genome Sequence of Trichophyton rubrum (morphotype soudanense) CBS 452.61.</title>
        <authorList>
            <consortium name="The Broad Institute Genomics Platform"/>
            <person name="Cuomo C.A."/>
            <person name="White T.C."/>
            <person name="Graser Y."/>
            <person name="Martinez-Rossi N."/>
            <person name="Heitman J."/>
            <person name="Young S.K."/>
            <person name="Zeng Q."/>
            <person name="Gargeya S."/>
            <person name="Abouelleil A."/>
            <person name="Alvarado L."/>
            <person name="Chapman S.B."/>
            <person name="Gainer-Dewar J."/>
            <person name="Goldberg J."/>
            <person name="Griggs A."/>
            <person name="Gujja S."/>
            <person name="Hansen M."/>
            <person name="Howarth C."/>
            <person name="Imamovic A."/>
            <person name="Larimer J."/>
            <person name="Martinez D."/>
            <person name="Murphy C."/>
            <person name="Pearson M.D."/>
            <person name="Persinoti G."/>
            <person name="Poon T."/>
            <person name="Priest M."/>
            <person name="Roberts A.D."/>
            <person name="Saif S."/>
            <person name="Shea T.D."/>
            <person name="Sykes S.N."/>
            <person name="Wortman J."/>
            <person name="Nusbaum C."/>
            <person name="Birren B."/>
        </authorList>
    </citation>
    <scope>NUCLEOTIDE SEQUENCE [LARGE SCALE GENOMIC DNA]</scope>
    <source>
        <strain evidence="1 2">CBS 452.61</strain>
    </source>
</reference>